<dbReference type="AlphaFoldDB" id="A0A1W6NYH4"/>
<feature type="transmembrane region" description="Helical" evidence="1">
    <location>
        <begin position="125"/>
        <end position="144"/>
    </location>
</feature>
<dbReference type="EMBL" id="CP019937">
    <property type="protein sequence ID" value="ARO14295.1"/>
    <property type="molecule type" value="Genomic_DNA"/>
</dbReference>
<name>A0A1W6NYH4_9RHOB</name>
<keyword evidence="3" id="KW-1185">Reference proteome</keyword>
<gene>
    <name evidence="2" type="ORF">BVG79_00943</name>
</gene>
<organism evidence="2 3">
    <name type="scientific">Ketogulonicigenium robustum</name>
    <dbReference type="NCBI Taxonomy" id="92947"/>
    <lineage>
        <taxon>Bacteria</taxon>
        <taxon>Pseudomonadati</taxon>
        <taxon>Pseudomonadota</taxon>
        <taxon>Alphaproteobacteria</taxon>
        <taxon>Rhodobacterales</taxon>
        <taxon>Roseobacteraceae</taxon>
        <taxon>Ketogulonicigenium</taxon>
    </lineage>
</organism>
<proteinExistence type="predicted"/>
<dbReference type="KEGG" id="kro:BVG79_00943"/>
<protein>
    <submittedName>
        <fullName evidence="2">Uncharacterized protein</fullName>
    </submittedName>
</protein>
<evidence type="ECO:0000313" key="3">
    <source>
        <dbReference type="Proteomes" id="UP000242447"/>
    </source>
</evidence>
<dbReference type="RefSeq" id="WP_085785869.1">
    <property type="nucleotide sequence ID" value="NZ_CP019937.1"/>
</dbReference>
<keyword evidence="1" id="KW-1133">Transmembrane helix</keyword>
<dbReference type="Proteomes" id="UP000242447">
    <property type="component" value="Chromosome"/>
</dbReference>
<keyword evidence="1" id="KW-0812">Transmembrane</keyword>
<dbReference type="STRING" id="92947.BVG79_00943"/>
<keyword evidence="1" id="KW-0472">Membrane</keyword>
<evidence type="ECO:0000313" key="2">
    <source>
        <dbReference type="EMBL" id="ARO14295.1"/>
    </source>
</evidence>
<reference evidence="2 3" key="1">
    <citation type="submission" date="2017-02" db="EMBL/GenBank/DDBJ databases">
        <title>Ketogulonicigenium robustum SPU B003 Genome sequencing and assembly.</title>
        <authorList>
            <person name="Li Y."/>
            <person name="Liu L."/>
            <person name="Wang C."/>
            <person name="Zhang M."/>
            <person name="Zhang T."/>
            <person name="Zhang Y."/>
        </authorList>
    </citation>
    <scope>NUCLEOTIDE SEQUENCE [LARGE SCALE GENOMIC DNA]</scope>
    <source>
        <strain evidence="2 3">SPU_B003</strain>
    </source>
</reference>
<feature type="transmembrane region" description="Helical" evidence="1">
    <location>
        <begin position="41"/>
        <end position="67"/>
    </location>
</feature>
<evidence type="ECO:0000256" key="1">
    <source>
        <dbReference type="SAM" id="Phobius"/>
    </source>
</evidence>
<accession>A0A1W6NYH4</accession>
<feature type="transmembrane region" description="Helical" evidence="1">
    <location>
        <begin position="12"/>
        <end position="35"/>
    </location>
</feature>
<feature type="transmembrane region" description="Helical" evidence="1">
    <location>
        <begin position="79"/>
        <end position="96"/>
    </location>
</feature>
<sequence length="153" mass="16426">MTNTSTTRALLPWRNISITSAIAGIALIIGLIMAYRGSGTAVVFGWLFVALAICFLLGTLFTIISALSGKGMEIFSDTVVWGLIAITTLIAAVLALGNIHGWLWWLPAPWVFVMGLLARRWPKLAPFAVALGLWGASFGFLPGYTSPSRCQTP</sequence>